<dbReference type="Proteomes" id="UP000050326">
    <property type="component" value="Unassembled WGS sequence"/>
</dbReference>
<sequence>MKNVSEKTMLAIIMALVLIFGLIISNKVDTSISNLSNKVQNLSNTVNNQNQQISNLYARIENLLESQTSIIDSYDIKYGAFNGDDLTYEVLFTVTPKEGGENIKATVSLDDVKSEMNRIGNSFAASVKVPVAKEYQPTITFLENNISRNETLKDTLSFRQNYLMQIKSGFSGEKSYNNGNLNYKGNVIIYFGLPTEMGVESGRFLALLNKKELWTKGFSFSNQKENDIEFNEIFAVNSGDEFILYIEVKDTNGITYRYPIDSIYVSPDGRKQSEHFAGNECIIIDKNGNEIKFE</sequence>
<name>A0A0N8NTU1_9CLOT</name>
<accession>A0A0N8NTU1</accession>
<keyword evidence="3" id="KW-1185">Reference proteome</keyword>
<evidence type="ECO:0000313" key="3">
    <source>
        <dbReference type="Proteomes" id="UP000050326"/>
    </source>
</evidence>
<keyword evidence="1" id="KW-0175">Coiled coil</keyword>
<evidence type="ECO:0000313" key="2">
    <source>
        <dbReference type="EMBL" id="KPU45776.1"/>
    </source>
</evidence>
<proteinExistence type="predicted"/>
<reference evidence="2 3" key="1">
    <citation type="submission" date="2015-09" db="EMBL/GenBank/DDBJ databases">
        <title>Genome sequence of Oxobacter pfennigii DSM 3222.</title>
        <authorList>
            <person name="Poehlein A."/>
            <person name="Bengelsdorf F.R."/>
            <person name="Schiel-Bengelsdorf B."/>
            <person name="Duerre P."/>
            <person name="Daniel R."/>
        </authorList>
    </citation>
    <scope>NUCLEOTIDE SEQUENCE [LARGE SCALE GENOMIC DNA]</scope>
    <source>
        <strain evidence="2 3">DSM 3222</strain>
    </source>
</reference>
<comment type="caution">
    <text evidence="2">The sequence shown here is derived from an EMBL/GenBank/DDBJ whole genome shotgun (WGS) entry which is preliminary data.</text>
</comment>
<feature type="coiled-coil region" evidence="1">
    <location>
        <begin position="32"/>
        <end position="66"/>
    </location>
</feature>
<dbReference type="RefSeq" id="WP_054874101.1">
    <property type="nucleotide sequence ID" value="NZ_LKET01000021.1"/>
</dbReference>
<evidence type="ECO:0000256" key="1">
    <source>
        <dbReference type="SAM" id="Coils"/>
    </source>
</evidence>
<organism evidence="2 3">
    <name type="scientific">Oxobacter pfennigii</name>
    <dbReference type="NCBI Taxonomy" id="36849"/>
    <lineage>
        <taxon>Bacteria</taxon>
        <taxon>Bacillati</taxon>
        <taxon>Bacillota</taxon>
        <taxon>Clostridia</taxon>
        <taxon>Eubacteriales</taxon>
        <taxon>Clostridiaceae</taxon>
        <taxon>Oxobacter</taxon>
    </lineage>
</organism>
<dbReference type="STRING" id="36849.OXPF_10110"/>
<protein>
    <submittedName>
        <fullName evidence="2">Uncharacterized protein</fullName>
    </submittedName>
</protein>
<gene>
    <name evidence="2" type="ORF">OXPF_10110</name>
</gene>
<dbReference type="AlphaFoldDB" id="A0A0N8NTU1"/>
<dbReference type="EMBL" id="LKET01000021">
    <property type="protein sequence ID" value="KPU45776.1"/>
    <property type="molecule type" value="Genomic_DNA"/>
</dbReference>